<dbReference type="GO" id="GO:0008270">
    <property type="term" value="F:zinc ion binding"/>
    <property type="evidence" value="ECO:0007669"/>
    <property type="project" value="UniProtKB-KW"/>
</dbReference>
<dbReference type="EMBL" id="BKCJ010280693">
    <property type="protein sequence ID" value="GEZ45304.1"/>
    <property type="molecule type" value="Genomic_DNA"/>
</dbReference>
<proteinExistence type="predicted"/>
<name>A0A699IGM3_TANCI</name>
<dbReference type="PROSITE" id="PS50158">
    <property type="entry name" value="ZF_CCHC"/>
    <property type="match status" value="1"/>
</dbReference>
<protein>
    <recommendedName>
        <fullName evidence="2">CCHC-type domain-containing protein</fullName>
    </recommendedName>
</protein>
<dbReference type="GO" id="GO:0003676">
    <property type="term" value="F:nucleic acid binding"/>
    <property type="evidence" value="ECO:0007669"/>
    <property type="project" value="InterPro"/>
</dbReference>
<organism evidence="3">
    <name type="scientific">Tanacetum cinerariifolium</name>
    <name type="common">Dalmatian daisy</name>
    <name type="synonym">Chrysanthemum cinerariifolium</name>
    <dbReference type="NCBI Taxonomy" id="118510"/>
    <lineage>
        <taxon>Eukaryota</taxon>
        <taxon>Viridiplantae</taxon>
        <taxon>Streptophyta</taxon>
        <taxon>Embryophyta</taxon>
        <taxon>Tracheophyta</taxon>
        <taxon>Spermatophyta</taxon>
        <taxon>Magnoliopsida</taxon>
        <taxon>eudicotyledons</taxon>
        <taxon>Gunneridae</taxon>
        <taxon>Pentapetalae</taxon>
        <taxon>asterids</taxon>
        <taxon>campanulids</taxon>
        <taxon>Asterales</taxon>
        <taxon>Asteraceae</taxon>
        <taxon>Asteroideae</taxon>
        <taxon>Anthemideae</taxon>
        <taxon>Anthemidinae</taxon>
        <taxon>Tanacetum</taxon>
    </lineage>
</organism>
<dbReference type="SUPFAM" id="SSF57756">
    <property type="entry name" value="Retrovirus zinc finger-like domains"/>
    <property type="match status" value="1"/>
</dbReference>
<gene>
    <name evidence="3" type="ORF">Tci_517277</name>
</gene>
<dbReference type="Gene3D" id="4.10.60.10">
    <property type="entry name" value="Zinc finger, CCHC-type"/>
    <property type="match status" value="1"/>
</dbReference>
<evidence type="ECO:0000313" key="3">
    <source>
        <dbReference type="EMBL" id="GEZ45304.1"/>
    </source>
</evidence>
<keyword evidence="1" id="KW-0862">Zinc</keyword>
<evidence type="ECO:0000256" key="1">
    <source>
        <dbReference type="PROSITE-ProRule" id="PRU00047"/>
    </source>
</evidence>
<sequence length="205" mass="23702">MMDYALWEVIINDKSPPSNRTVDGVEKTYPPTTAEEKLARNNELKARGTLLMALPNEHQLKFNSYKNAKSLMEAIKKSPQLDNEDLQQIDADDLEETYLKWQMYTLTMRARRFIKKTGMKVSANGSETIGFGKTKVECYNCYKRGHFVKECKTLRENRNKGPVRRNVIVETTDAKVLMAQDGFRYDWSDQAEDGPTNFTLMAYTY</sequence>
<dbReference type="InterPro" id="IPR001878">
    <property type="entry name" value="Znf_CCHC"/>
</dbReference>
<reference evidence="3" key="1">
    <citation type="journal article" date="2019" name="Sci. Rep.">
        <title>Draft genome of Tanacetum cinerariifolium, the natural source of mosquito coil.</title>
        <authorList>
            <person name="Yamashiro T."/>
            <person name="Shiraishi A."/>
            <person name="Satake H."/>
            <person name="Nakayama K."/>
        </authorList>
    </citation>
    <scope>NUCLEOTIDE SEQUENCE</scope>
</reference>
<dbReference type="InterPro" id="IPR036875">
    <property type="entry name" value="Znf_CCHC_sf"/>
</dbReference>
<comment type="caution">
    <text evidence="3">The sequence shown here is derived from an EMBL/GenBank/DDBJ whole genome shotgun (WGS) entry which is preliminary data.</text>
</comment>
<feature type="domain" description="CCHC-type" evidence="2">
    <location>
        <begin position="138"/>
        <end position="152"/>
    </location>
</feature>
<keyword evidence="1" id="KW-0863">Zinc-finger</keyword>
<evidence type="ECO:0000259" key="2">
    <source>
        <dbReference type="PROSITE" id="PS50158"/>
    </source>
</evidence>
<dbReference type="AlphaFoldDB" id="A0A699IGM3"/>
<keyword evidence="1" id="KW-0479">Metal-binding</keyword>
<accession>A0A699IGM3</accession>